<evidence type="ECO:0000313" key="2">
    <source>
        <dbReference type="Proteomes" id="UP000294824"/>
    </source>
</evidence>
<dbReference type="EMBL" id="SORL01000002">
    <property type="protein sequence ID" value="TDY65328.1"/>
    <property type="molecule type" value="Genomic_DNA"/>
</dbReference>
<dbReference type="RefSeq" id="WP_133965458.1">
    <property type="nucleotide sequence ID" value="NZ_SORL01000002.1"/>
</dbReference>
<proteinExistence type="predicted"/>
<gene>
    <name evidence="1" type="ORF">DFQ06_0148</name>
</gene>
<keyword evidence="2" id="KW-1185">Reference proteome</keyword>
<dbReference type="AlphaFoldDB" id="A0A4R8MJV1"/>
<dbReference type="InterPro" id="IPR011664">
    <property type="entry name" value="Abi_system_AbiD/AbiF-like"/>
</dbReference>
<comment type="caution">
    <text evidence="1">The sequence shown here is derived from an EMBL/GenBank/DDBJ whole genome shotgun (WGS) entry which is preliminary data.</text>
</comment>
<dbReference type="Proteomes" id="UP000294824">
    <property type="component" value="Unassembled WGS sequence"/>
</dbReference>
<sequence length="291" mass="34650">MGDKATTVDVQIEKLLSRGMELDIEVEKVKEHLLDIGYYRLGFYWYPFEVDADHNFEKGTKFSTVIDLYYLDVDLRYILIKYINRLELNFRTNLIYWVSTHYDNNPIWYTDAKIMSGDYLKDIKSHYNKNFKKKNLLINKHHINNPDDRFAPCWKTFEYYTFGSIVKVYEHIIDDDVRKKVSLQYNIKKPYKLQNILDTLVFVRNSCAHSGVIYDLHIDEGVVEMSSYKFSNDYSHSLDAAIKALLYVMEFISLDRKNELELKLYKLFDKFKANHTIKSIIEDKLGYTYSC</sequence>
<evidence type="ECO:0000313" key="1">
    <source>
        <dbReference type="EMBL" id="TDY65328.1"/>
    </source>
</evidence>
<name>A0A4R8MJV1_9FLAO</name>
<reference evidence="1 2" key="1">
    <citation type="submission" date="2019-03" db="EMBL/GenBank/DDBJ databases">
        <title>Genomic Encyclopedia of Type Strains, Phase III (KMG-III): the genomes of soil and plant-associated and newly described type strains.</title>
        <authorList>
            <person name="Whitman W."/>
        </authorList>
    </citation>
    <scope>NUCLEOTIDE SEQUENCE [LARGE SCALE GENOMIC DNA]</scope>
    <source>
        <strain evidence="1 2">CECT 8301</strain>
    </source>
</reference>
<accession>A0A4R8MJV1</accession>
<organism evidence="1 2">
    <name type="scientific">Algibacter lectus</name>
    <dbReference type="NCBI Taxonomy" id="221126"/>
    <lineage>
        <taxon>Bacteria</taxon>
        <taxon>Pseudomonadati</taxon>
        <taxon>Bacteroidota</taxon>
        <taxon>Flavobacteriia</taxon>
        <taxon>Flavobacteriales</taxon>
        <taxon>Flavobacteriaceae</taxon>
        <taxon>Algibacter</taxon>
    </lineage>
</organism>
<dbReference type="Pfam" id="PF07751">
    <property type="entry name" value="Abi_2"/>
    <property type="match status" value="1"/>
</dbReference>
<protein>
    <submittedName>
        <fullName evidence="1">Abortive infection bacteriophage resistance protein</fullName>
    </submittedName>
</protein>